<dbReference type="PANTHER" id="PTHR45943">
    <property type="entry name" value="E3 UBIQUITIN-PROTEIN LIGASE MYCBP2"/>
    <property type="match status" value="1"/>
</dbReference>
<dbReference type="STRING" id="283909.R7VEB3"/>
<feature type="region of interest" description="Disordered" evidence="4">
    <location>
        <begin position="818"/>
        <end position="839"/>
    </location>
</feature>
<dbReference type="GO" id="GO:0007411">
    <property type="term" value="P:axon guidance"/>
    <property type="evidence" value="ECO:0007669"/>
    <property type="project" value="TreeGrafter"/>
</dbReference>
<dbReference type="EnsemblMetazoa" id="CapteT195148">
    <property type="protein sequence ID" value="CapteP195148"/>
    <property type="gene ID" value="CapteG195148"/>
</dbReference>
<dbReference type="Gene3D" id="2.130.10.30">
    <property type="entry name" value="Regulator of chromosome condensation 1/beta-lactamase-inhibitor protein II"/>
    <property type="match status" value="2"/>
</dbReference>
<evidence type="ECO:0000313" key="8">
    <source>
        <dbReference type="Proteomes" id="UP000014760"/>
    </source>
</evidence>
<dbReference type="PROSITE" id="PS50012">
    <property type="entry name" value="RCC1_3"/>
    <property type="match status" value="2"/>
</dbReference>
<dbReference type="PROSITE" id="PS00626">
    <property type="entry name" value="RCC1_2"/>
    <property type="match status" value="1"/>
</dbReference>
<organism evidence="6">
    <name type="scientific">Capitella teleta</name>
    <name type="common">Polychaete worm</name>
    <dbReference type="NCBI Taxonomy" id="283909"/>
    <lineage>
        <taxon>Eukaryota</taxon>
        <taxon>Metazoa</taxon>
        <taxon>Spiralia</taxon>
        <taxon>Lophotrochozoa</taxon>
        <taxon>Annelida</taxon>
        <taxon>Polychaeta</taxon>
        <taxon>Sedentaria</taxon>
        <taxon>Scolecida</taxon>
        <taxon>Capitellidae</taxon>
        <taxon>Capitella</taxon>
    </lineage>
</organism>
<dbReference type="HOGENOM" id="CLU_000063_0_0_1"/>
<dbReference type="InterPro" id="IPR000408">
    <property type="entry name" value="Reg_chr_condens"/>
</dbReference>
<dbReference type="EMBL" id="KB292835">
    <property type="protein sequence ID" value="ELU16917.1"/>
    <property type="molecule type" value="Genomic_DNA"/>
</dbReference>
<evidence type="ECO:0000256" key="2">
    <source>
        <dbReference type="PROSITE-ProRule" id="PRU00087"/>
    </source>
</evidence>
<feature type="compositionally biased region" description="Polar residues" evidence="4">
    <location>
        <begin position="2700"/>
        <end position="2716"/>
    </location>
</feature>
<dbReference type="Gene3D" id="2.60.120.820">
    <property type="entry name" value="PHR domain"/>
    <property type="match status" value="2"/>
</dbReference>
<accession>R7VEB3</accession>
<feature type="region of interest" description="Disordered" evidence="4">
    <location>
        <begin position="2588"/>
        <end position="2657"/>
    </location>
</feature>
<feature type="compositionally biased region" description="Basic residues" evidence="4">
    <location>
        <begin position="40"/>
        <end position="56"/>
    </location>
</feature>
<dbReference type="FunCoup" id="R7VEB3">
    <property type="interactions" value="1717"/>
</dbReference>
<protein>
    <recommendedName>
        <fullName evidence="5">PHR domain-containing protein</fullName>
    </recommendedName>
</protein>
<feature type="compositionally biased region" description="Basic and acidic residues" evidence="4">
    <location>
        <begin position="57"/>
        <end position="67"/>
    </location>
</feature>
<reference evidence="7" key="3">
    <citation type="submission" date="2015-06" db="UniProtKB">
        <authorList>
            <consortium name="EnsemblMetazoa"/>
        </authorList>
    </citation>
    <scope>IDENTIFICATION</scope>
</reference>
<keyword evidence="1" id="KW-0833">Ubl conjugation pathway</keyword>
<feature type="compositionally biased region" description="Basic and acidic residues" evidence="4">
    <location>
        <begin position="2957"/>
        <end position="2974"/>
    </location>
</feature>
<dbReference type="PRINTS" id="PR00633">
    <property type="entry name" value="RCCNDNSATION"/>
</dbReference>
<feature type="region of interest" description="Disordered" evidence="4">
    <location>
        <begin position="3192"/>
        <end position="3237"/>
    </location>
</feature>
<dbReference type="SUPFAM" id="SSF81296">
    <property type="entry name" value="E set domains"/>
    <property type="match status" value="1"/>
</dbReference>
<feature type="repeat" description="RCC1" evidence="3">
    <location>
        <begin position="876"/>
        <end position="925"/>
    </location>
</feature>
<reference evidence="8" key="1">
    <citation type="submission" date="2012-12" db="EMBL/GenBank/DDBJ databases">
        <authorList>
            <person name="Hellsten U."/>
            <person name="Grimwood J."/>
            <person name="Chapman J.A."/>
            <person name="Shapiro H."/>
            <person name="Aerts A."/>
            <person name="Otillar R.P."/>
            <person name="Terry A.Y."/>
            <person name="Boore J.L."/>
            <person name="Simakov O."/>
            <person name="Marletaz F."/>
            <person name="Cho S.-J."/>
            <person name="Edsinger-Gonzales E."/>
            <person name="Havlak P."/>
            <person name="Kuo D.-H."/>
            <person name="Larsson T."/>
            <person name="Lv J."/>
            <person name="Arendt D."/>
            <person name="Savage R."/>
            <person name="Osoegawa K."/>
            <person name="de Jong P."/>
            <person name="Lindberg D.R."/>
            <person name="Seaver E.C."/>
            <person name="Weisblat D.A."/>
            <person name="Putnam N.H."/>
            <person name="Grigoriev I.V."/>
            <person name="Rokhsar D.S."/>
        </authorList>
    </citation>
    <scope>NUCLEOTIDE SEQUENCE</scope>
    <source>
        <strain evidence="8">I ESC-2004</strain>
    </source>
</reference>
<dbReference type="Pfam" id="PF00415">
    <property type="entry name" value="RCC1"/>
    <property type="match status" value="1"/>
</dbReference>
<feature type="region of interest" description="Disordered" evidence="4">
    <location>
        <begin position="106"/>
        <end position="129"/>
    </location>
</feature>
<dbReference type="InterPro" id="IPR009091">
    <property type="entry name" value="RCC1/BLIP-II"/>
</dbReference>
<dbReference type="InterPro" id="IPR017868">
    <property type="entry name" value="Filamin/ABP280_repeat-like"/>
</dbReference>
<dbReference type="Pfam" id="PF08005">
    <property type="entry name" value="PHR"/>
    <property type="match status" value="2"/>
</dbReference>
<feature type="domain" description="PHR" evidence="5">
    <location>
        <begin position="1646"/>
        <end position="1803"/>
    </location>
</feature>
<dbReference type="PANTHER" id="PTHR45943:SF1">
    <property type="entry name" value="E3 UBIQUITIN-PROTEIN LIGASE MYCBP2"/>
    <property type="match status" value="1"/>
</dbReference>
<dbReference type="Gene3D" id="2.60.40.10">
    <property type="entry name" value="Immunoglobulins"/>
    <property type="match status" value="1"/>
</dbReference>
<dbReference type="GO" id="GO:0005886">
    <property type="term" value="C:plasma membrane"/>
    <property type="evidence" value="ECO:0007669"/>
    <property type="project" value="TreeGrafter"/>
</dbReference>
<dbReference type="InterPro" id="IPR014756">
    <property type="entry name" value="Ig_E-set"/>
</dbReference>
<evidence type="ECO:0000256" key="4">
    <source>
        <dbReference type="SAM" id="MobiDB-lite"/>
    </source>
</evidence>
<feature type="region of interest" description="Disordered" evidence="4">
    <location>
        <begin position="2219"/>
        <end position="2240"/>
    </location>
</feature>
<dbReference type="GO" id="GO:0005634">
    <property type="term" value="C:nucleus"/>
    <property type="evidence" value="ECO:0007669"/>
    <property type="project" value="TreeGrafter"/>
</dbReference>
<dbReference type="PROSITE" id="PS50194">
    <property type="entry name" value="FILAMIN_REPEAT"/>
    <property type="match status" value="1"/>
</dbReference>
<keyword evidence="8" id="KW-1185">Reference proteome</keyword>
<dbReference type="GO" id="GO:0061630">
    <property type="term" value="F:ubiquitin protein ligase activity"/>
    <property type="evidence" value="ECO:0007669"/>
    <property type="project" value="TreeGrafter"/>
</dbReference>
<evidence type="ECO:0000259" key="5">
    <source>
        <dbReference type="Pfam" id="PF08005"/>
    </source>
</evidence>
<evidence type="ECO:0000256" key="1">
    <source>
        <dbReference type="ARBA" id="ARBA00022786"/>
    </source>
</evidence>
<dbReference type="SUPFAM" id="SSF50985">
    <property type="entry name" value="RCC1/BLIP-II"/>
    <property type="match status" value="1"/>
</dbReference>
<reference evidence="6 8" key="2">
    <citation type="journal article" date="2013" name="Nature">
        <title>Insights into bilaterian evolution from three spiralian genomes.</title>
        <authorList>
            <person name="Simakov O."/>
            <person name="Marletaz F."/>
            <person name="Cho S.J."/>
            <person name="Edsinger-Gonzales E."/>
            <person name="Havlak P."/>
            <person name="Hellsten U."/>
            <person name="Kuo D.H."/>
            <person name="Larsson T."/>
            <person name="Lv J."/>
            <person name="Arendt D."/>
            <person name="Savage R."/>
            <person name="Osoegawa K."/>
            <person name="de Jong P."/>
            <person name="Grimwood J."/>
            <person name="Chapman J.A."/>
            <person name="Shapiro H."/>
            <person name="Aerts A."/>
            <person name="Otillar R.P."/>
            <person name="Terry A.Y."/>
            <person name="Boore J.L."/>
            <person name="Grigoriev I.V."/>
            <person name="Lindberg D.R."/>
            <person name="Seaver E.C."/>
            <person name="Weisblat D.A."/>
            <person name="Putnam N.H."/>
            <person name="Rokhsar D.S."/>
        </authorList>
    </citation>
    <scope>NUCLEOTIDE SEQUENCE</scope>
    <source>
        <strain evidence="6 8">I ESC-2004</strain>
    </source>
</reference>
<dbReference type="EMBL" id="AMQN01004203">
    <property type="status" value="NOT_ANNOTATED_CDS"/>
    <property type="molecule type" value="Genomic_DNA"/>
</dbReference>
<feature type="compositionally biased region" description="Polar residues" evidence="4">
    <location>
        <begin position="2802"/>
        <end position="2813"/>
    </location>
</feature>
<feature type="non-terminal residue" evidence="6">
    <location>
        <position position="3237"/>
    </location>
</feature>
<proteinExistence type="predicted"/>
<sequence length="3237" mass="350619">MASVALIPLNRSIAEQNMRSEFLGDTFHQMFDVASEKKATQSKKKDRKKRKIRSKSNKKDKSPERSEPQPPIVEIEANPSAFTVYSSVRQVVLEQQIRQLSELLKSSTKNGAKTASDDESETDDGERSSDNILKVPKIVGIGLCGVFELIRETRESHPALCVRTLKALLDMLQGQAPEGLRNEPAEVIDSLFLLLMELSADQHVVPPKGLAESESLTALACSCLLSLVVARGDTGKMLSAVGSLLMSSPALASQHIQVPGILTQLQKSVQAVLLGQTQLPEWLSEGVKSCSLTHTIPLGHLTPKEGAGGPPCRGLASDGSFLYVHTADGLLKVGTGYAGTIQGHLYCMNQNFFPNERGWLAYAQGLLFYRPENDLSCDLLVINTETLQHFDTYSFEGKSFNPNVMFCDGENIGHIASCKDDGFVIRTFSPSSNPMTVVNELPLKLARKCMDLFGSAPYDPEIDIHSIKLGVDEDVVSVSGGRDFALLRTSSGKVMYSGRSQSLGIKQGGPPAGKWAELPIIKAPRIVQCIVGHESHHALLLTDDGSTFFVGTPKRGEDGDGSLSKARRQAKALKPKKLSKLEGKNVLQAACNSGTSAAVTKDGQLYMFGKDATHCDSSGLVTDLKDVPVAHVALGKAHAIALSTKGHVYSFGINNKGQCGRDFVAREVTMPIANPEEEEEVGEEFCTPGKHRWRHEHCMVCTNCGECTGYGSVCISMGRPDRTPGQACGCGSGESGCSECGICRTCAGETNDEESKGNLPRVQQPGHLLSSVLDICKNSGILPGALGLLLAYSLLGADMRANSIAARRRVQSHLRAMGAKAAAHQTAQNGASAESDPDRAKISSLAPMRLEFGRGARLVAQVACGLQHSVILTQNGEVFTFGSNQHGQLGLGDANTRGVPCRIHIKSHVAQIAAGSNHTALMTPSGQILTFGSHQKGQLGRPPPEDEKLKERKAMWFAIPGTVPGIGAKHGRRATWIGASGDQTFVRIDESLISSHMLSRSSVIANGSCIGLIPSSSDLRSFRCLMINKRDGSCRSFTSDDQATLLGCSVCLDPMNDVLWSFCSENSTVRCFNVMTPAMRSLSQILNPEMAIPVAPNAITSRSHAAFHLLGCLDSLTRAQQLGLSVLEVDSDRSTQATRVYGKDDYSVVNRFESHGGGWGYSGHSIEAVRFMADSDILLGGIGLFGGRGEYFGKIKVFELGVESDSEPDGEFIAETEDQQYECGLREKFCLMFEEPVSIQANMWYVAWARIQGPSSDCGSSGQATMVTEDQVVFKFKNSKKSNNGTDVNAGQIPQLLYRLPSLENSTSNHAMECTEPAHVLRREFSTAVSPECFESLLHLLNWSWVTFTAIAVDTGVIHGNNNLAALRLDLDRFVAISTACLRLIRMYVCEVYPNSGPLKKTPPECTRLVECIGEARLLLKRILSESNGQTIHQKRAKKPLAFFEGLTSQILDECHSTFTACFHAFYPTAALKWTCLCELLSSVEPTQPNVEGLGRLLAAVMEALCHPLVKLTSLLSVTSEHAYATIPTQGSDDNTPTSPAAVQNPYDCTQRPLLVGHMLHLTEREGARLGAVGQWSFREVLERMLSIVVLPVRQALVEEKVSLPPLLVSNTCALLAAVVGELSASATGIETDPSGSSRPMLTTPNRFTRTSQTPFWNTGNGSPDAICFSVDHPGIVVAGVCLYGGAGHYDYEVELLDDVSDGVSEAPHTGRWNVLEVTRGTYSHEECVNDIAEIKFDKPFLIKENVKYAIKLKNRGGRTLNGDRGAAEVKCPDGTTFTFSACSLSSNGTNNVRGQVPSLLYYSLPQEGDNHLLNNKALAEYQSRRQSVSIASSIFKAASDILQRAQGTNDEGSLSVLASAPLFSSLLPVVSAYIAPVAAIEPRGAVQILHMVKDVLPLISALNVSLAARPPLSDLSSLPDGNTTSEHYAIVESEHPYKPATVTNHKVTFPENVKWMTIEFDAHCRTAQPEDSLQLSIPAPVKGSEEKSWWSVLKRFSGTANWPTQAVVLPGNEVCFSLETASDYVKDEKSSFYGYRCTIIGYEFNGTPIDSLKHLEKEVAFLGGICASSLMKSDILLPPVLTEEIDEDMDQIEDGAQQVLNTHSTLLSRGFALAHTPSINQALDGSLPFCWSSNERTFLKDFVQCATGTSGGRLASWLQPESFLDPEHCEVICNKEELKCGWPSVISVHAKDQYGRLVQVPNLKVEIRAVPVVKDSSTDERRAKRLSRQDDSSLFGGHAPPKLDTAYEVTVRDKKDAYHAICMMKAYDNYSFEELRFAAPSVRRPIENLLVRSNNDGTYSSSWTPTNSGRYKLQVTLDGFETQEDVPVTVKDAPRGLAPPTEEKPSLMGPNHAVKLRRFVGKWSSGLRIRCHPTLQSEVLGIIPPDGVISFVDEFHNDDGVWLRLTQDSLREFSQGGAAAAAGASQGIAEEAWALQYNQLLGKTFLVPLEQPKSILDEILKASIRKKLPELMEGKLKAGPGGYQVVHCGPSGHNVRCQPSLNAAPVGMVILGNQLTAIEELTNTVGVWVKLDATSVSRFCHEVEGEAWCLAQTHDGATFLMHTDNLQEDLGGASVPTFGAEASKGFDFSTARHKPPDFQGGATPSWTPFFKSGDDMNDNSGEEKPSESSAVGPVTPVSAEEGGGASASEEPPRKAAVIPELRGISVKDIAREISESWVNGNGVTPPRTPPGTPKKVGSRCSSPKLQRPTTSTPRSGSPLEGNRSPLVKRSASTPPRSPSPLASPLPRRHSVRTPPSLHRELTFTRPSAQRPPLSPVRMSPKPTRKERSRNLRSKRDRGSSPAASTSRDTTPARSAEPLREAMAPSVAQSLRAVFSAFLWHEGIVHDAMACASYLKFHPNLPKEFPREGSARSTPSKKKKDVNINEAVGKLLKERHHSESSQDSQTPRSPGSLSLERNESALPLTLRHLVLFWEELSGVALKVIEQNVILPSPAVNAREKKGEKDKAKGQNVDKKPKKAKKEKYGARGNLFGESAALFFSGRGDKEALCELCGGLFSHPVTYHMKDAHPGCGHHAGGQGYNSGGNFCGGWAGNCGDGGVGGSTWYLMCDKCRGKYLEEKRQGNKEKSKKERKKNLAPRASLPVLDPHIVMKNNAMFLLDLASSSSSAGLTIPRPVTHRHTVAFGNRLESMLPSVREDCSPDGASPFSPTPFLYLHHHGAEAADSAFADDSVFCDGEPKGLSQSGGQFDPSPTDDPQAMANEGAEMLEPRSGRSMSAQ</sequence>
<feature type="region of interest" description="Disordered" evidence="4">
    <location>
        <begin position="34"/>
        <end position="73"/>
    </location>
</feature>
<evidence type="ECO:0000256" key="3">
    <source>
        <dbReference type="PROSITE-ProRule" id="PRU00235"/>
    </source>
</evidence>
<feature type="repeat" description="Filamin" evidence="2">
    <location>
        <begin position="2275"/>
        <end position="2333"/>
    </location>
</feature>
<feature type="domain" description="PHR" evidence="5">
    <location>
        <begin position="1150"/>
        <end position="1299"/>
    </location>
</feature>
<dbReference type="GO" id="GO:0008582">
    <property type="term" value="P:regulation of synaptic assembly at neuromuscular junction"/>
    <property type="evidence" value="ECO:0007669"/>
    <property type="project" value="TreeGrafter"/>
</dbReference>
<dbReference type="InterPro" id="IPR013783">
    <property type="entry name" value="Ig-like_fold"/>
</dbReference>
<dbReference type="InterPro" id="IPR038648">
    <property type="entry name" value="PHR_sf"/>
</dbReference>
<feature type="compositionally biased region" description="Basic and acidic residues" evidence="4">
    <location>
        <begin position="3079"/>
        <end position="3088"/>
    </location>
</feature>
<gene>
    <name evidence="6" type="ORF">CAPTEDRAFT_195148</name>
</gene>
<feature type="compositionally biased region" description="Basic and acidic residues" evidence="4">
    <location>
        <begin position="2219"/>
        <end position="2232"/>
    </location>
</feature>
<feature type="region of interest" description="Disordered" evidence="4">
    <location>
        <begin position="2678"/>
        <end position="2821"/>
    </location>
</feature>
<feature type="region of interest" description="Disordered" evidence="4">
    <location>
        <begin position="2862"/>
        <end position="2915"/>
    </location>
</feature>
<dbReference type="Pfam" id="PF13540">
    <property type="entry name" value="RCC1_2"/>
    <property type="match status" value="1"/>
</dbReference>
<feature type="repeat" description="RCC1" evidence="3">
    <location>
        <begin position="926"/>
        <end position="990"/>
    </location>
</feature>
<dbReference type="Proteomes" id="UP000014760">
    <property type="component" value="Unassembled WGS sequence"/>
</dbReference>
<dbReference type="OrthoDB" id="6050183at2759"/>
<feature type="region of interest" description="Disordered" evidence="4">
    <location>
        <begin position="2957"/>
        <end position="2981"/>
    </location>
</feature>
<feature type="region of interest" description="Disordered" evidence="4">
    <location>
        <begin position="3079"/>
        <end position="3098"/>
    </location>
</feature>
<evidence type="ECO:0000313" key="7">
    <source>
        <dbReference type="EnsemblMetazoa" id="CapteP195148"/>
    </source>
</evidence>
<name>R7VEB3_CAPTE</name>
<dbReference type="InterPro" id="IPR012983">
    <property type="entry name" value="PHR"/>
</dbReference>
<feature type="compositionally biased region" description="Polar residues" evidence="4">
    <location>
        <begin position="2901"/>
        <end position="2912"/>
    </location>
</feature>
<evidence type="ECO:0000313" key="6">
    <source>
        <dbReference type="EMBL" id="ELU16917.1"/>
    </source>
</evidence>
<dbReference type="OMA" id="LERETMC"/>